<protein>
    <submittedName>
        <fullName evidence="1">N-acetyltransferase</fullName>
    </submittedName>
</protein>
<dbReference type="Gene3D" id="3.40.630.30">
    <property type="match status" value="1"/>
</dbReference>
<evidence type="ECO:0000313" key="4">
    <source>
        <dbReference type="Proteomes" id="UP000470404"/>
    </source>
</evidence>
<gene>
    <name evidence="1" type="ORF">G3I59_36605</name>
    <name evidence="2" type="ORF">SAMN05421854_108120</name>
</gene>
<dbReference type="STRING" id="112413.SAMN05421854_108120"/>
<dbReference type="AlphaFoldDB" id="A0A1I5UWN8"/>
<proteinExistence type="predicted"/>
<dbReference type="EMBL" id="JAAGNC010000186">
    <property type="protein sequence ID" value="NEC60974.1"/>
    <property type="molecule type" value="Genomic_DNA"/>
</dbReference>
<keyword evidence="4" id="KW-1185">Reference proteome</keyword>
<dbReference type="SUPFAM" id="SSF55729">
    <property type="entry name" value="Acyl-CoA N-acyltransferases (Nat)"/>
    <property type="match status" value="1"/>
</dbReference>
<dbReference type="RefSeq" id="WP_093575161.1">
    <property type="nucleotide sequence ID" value="NZ_FOWC01000008.1"/>
</dbReference>
<reference evidence="1 4" key="2">
    <citation type="submission" date="2020-01" db="EMBL/GenBank/DDBJ databases">
        <title>Insect and environment-associated Actinomycetes.</title>
        <authorList>
            <person name="Currrie C."/>
            <person name="Chevrette M."/>
            <person name="Carlson C."/>
            <person name="Stubbendieck R."/>
            <person name="Wendt-Pienkowski E."/>
        </authorList>
    </citation>
    <scope>NUCLEOTIDE SEQUENCE [LARGE SCALE GENOMIC DNA]</scope>
    <source>
        <strain evidence="1 4">SID8386</strain>
    </source>
</reference>
<reference evidence="2 3" key="1">
    <citation type="submission" date="2016-10" db="EMBL/GenBank/DDBJ databases">
        <authorList>
            <person name="de Groot N.N."/>
        </authorList>
    </citation>
    <scope>NUCLEOTIDE SEQUENCE [LARGE SCALE GENOMIC DNA]</scope>
    <source>
        <strain evidence="2 3">DSM 44637</strain>
    </source>
</reference>
<evidence type="ECO:0000313" key="3">
    <source>
        <dbReference type="Proteomes" id="UP000199137"/>
    </source>
</evidence>
<dbReference type="Proteomes" id="UP000199137">
    <property type="component" value="Unassembled WGS sequence"/>
</dbReference>
<dbReference type="Proteomes" id="UP000470404">
    <property type="component" value="Unassembled WGS sequence"/>
</dbReference>
<evidence type="ECO:0000313" key="2">
    <source>
        <dbReference type="EMBL" id="SFP99640.1"/>
    </source>
</evidence>
<name>A0A1I5UWN8_9PSEU</name>
<accession>A0A1I5UWN8</accession>
<dbReference type="EMBL" id="FOWC01000008">
    <property type="protein sequence ID" value="SFP99640.1"/>
    <property type="molecule type" value="Genomic_DNA"/>
</dbReference>
<evidence type="ECO:0000313" key="1">
    <source>
        <dbReference type="EMBL" id="NEC60974.1"/>
    </source>
</evidence>
<organism evidence="2 3">
    <name type="scientific">Amycolatopsis rubida</name>
    <dbReference type="NCBI Taxonomy" id="112413"/>
    <lineage>
        <taxon>Bacteria</taxon>
        <taxon>Bacillati</taxon>
        <taxon>Actinomycetota</taxon>
        <taxon>Actinomycetes</taxon>
        <taxon>Pseudonocardiales</taxon>
        <taxon>Pseudonocardiaceae</taxon>
        <taxon>Amycolatopsis</taxon>
    </lineage>
</organism>
<sequence length="248" mass="27644">MALKIHHRGQNREIFRTVDHAGFDRSWPVFMQHNPTGHLYYGELDTVADYVLLATDGDEPVAKAYSAPFAFGGPGREALPEAGWDEVIRWQHADRLAGRERTAATALEIVVRKERQGSGLASVLVNALRDNAFRLGHDVLYAPVRPSQKADEPETPMSEYAFRVRDDGLPYDAWLRVHVRAGGRIVKVCPVSMTIPGTLAQWREWTGLPFDTDGPVNVEGALSPVLVSVAQDSAVYVEPNVWVEHRRP</sequence>
<dbReference type="OrthoDB" id="342444at2"/>
<dbReference type="InterPro" id="IPR016181">
    <property type="entry name" value="Acyl_CoA_acyltransferase"/>
</dbReference>